<dbReference type="Proteomes" id="UP000247892">
    <property type="component" value="Unassembled WGS sequence"/>
</dbReference>
<protein>
    <submittedName>
        <fullName evidence="1">Uncharacterized protein</fullName>
    </submittedName>
</protein>
<gene>
    <name evidence="1" type="ORF">BA062_05670</name>
</gene>
<name>A0A318M5M6_9PSEU</name>
<dbReference type="EMBL" id="MASU01000002">
    <property type="protein sequence ID" value="PXY38076.1"/>
    <property type="molecule type" value="Genomic_DNA"/>
</dbReference>
<evidence type="ECO:0000313" key="2">
    <source>
        <dbReference type="Proteomes" id="UP000247892"/>
    </source>
</evidence>
<proteinExistence type="predicted"/>
<keyword evidence="2" id="KW-1185">Reference proteome</keyword>
<dbReference type="RefSeq" id="WP_110334944.1">
    <property type="nucleotide sequence ID" value="NZ_JBHVKT010000005.1"/>
</dbReference>
<dbReference type="OrthoDB" id="10005876at2"/>
<sequence>MTRPPRFPVLLLGVLVGVLLGGGGVGLGWLLSSSGDAEGAQADATAACDLVARTPHVDLEADLTGFYRLSAASALAGAAAEADDAYEPVNEALRDVVNHVQRHLDTRGEDFRTAMDAARTACADV</sequence>
<evidence type="ECO:0000313" key="1">
    <source>
        <dbReference type="EMBL" id="PXY38076.1"/>
    </source>
</evidence>
<reference evidence="1 2" key="1">
    <citation type="submission" date="2016-07" db="EMBL/GenBank/DDBJ databases">
        <title>Draft genome sequence of Prauserella sp. YIM 121212, isolated from alkaline soil.</title>
        <authorList>
            <person name="Ruckert C."/>
            <person name="Albersmeier A."/>
            <person name="Jiang C.-L."/>
            <person name="Jiang Y."/>
            <person name="Kalinowski J."/>
            <person name="Schneider O."/>
            <person name="Winkler A."/>
            <person name="Zotchev S.B."/>
        </authorList>
    </citation>
    <scope>NUCLEOTIDE SEQUENCE [LARGE SCALE GENOMIC DNA]</scope>
    <source>
        <strain evidence="1 2">YIM 121212</strain>
    </source>
</reference>
<organism evidence="1 2">
    <name type="scientific">Prauserella flavalba</name>
    <dbReference type="NCBI Taxonomy" id="1477506"/>
    <lineage>
        <taxon>Bacteria</taxon>
        <taxon>Bacillati</taxon>
        <taxon>Actinomycetota</taxon>
        <taxon>Actinomycetes</taxon>
        <taxon>Pseudonocardiales</taxon>
        <taxon>Pseudonocardiaceae</taxon>
        <taxon>Prauserella</taxon>
    </lineage>
</organism>
<accession>A0A318M5M6</accession>
<dbReference type="AlphaFoldDB" id="A0A318M5M6"/>
<comment type="caution">
    <text evidence="1">The sequence shown here is derived from an EMBL/GenBank/DDBJ whole genome shotgun (WGS) entry which is preliminary data.</text>
</comment>